<evidence type="ECO:0000313" key="5">
    <source>
        <dbReference type="EMBL" id="VAW37881.1"/>
    </source>
</evidence>
<evidence type="ECO:0000259" key="3">
    <source>
        <dbReference type="Pfam" id="PF02576"/>
    </source>
</evidence>
<dbReference type="AlphaFoldDB" id="A0A3B0V4J5"/>
<feature type="domain" description="Ribosome maturation factor RimP C-terminal" evidence="4">
    <location>
        <begin position="90"/>
        <end position="152"/>
    </location>
</feature>
<dbReference type="InterPro" id="IPR036847">
    <property type="entry name" value="RimP_C_sf"/>
</dbReference>
<dbReference type="GO" id="GO:0006412">
    <property type="term" value="P:translation"/>
    <property type="evidence" value="ECO:0007669"/>
    <property type="project" value="TreeGrafter"/>
</dbReference>
<dbReference type="FunFam" id="3.30.300.70:FF:000001">
    <property type="entry name" value="Ribosome maturation factor RimP"/>
    <property type="match status" value="1"/>
</dbReference>
<dbReference type="PANTHER" id="PTHR33867:SF1">
    <property type="entry name" value="RIBOSOME MATURATION FACTOR RIMP"/>
    <property type="match status" value="1"/>
</dbReference>
<keyword evidence="1" id="KW-0963">Cytoplasm</keyword>
<name>A0A3B0V4J5_9ZZZZ</name>
<protein>
    <submittedName>
        <fullName evidence="5">Bacterial ribosome SSU maturation protein RimP</fullName>
    </submittedName>
</protein>
<dbReference type="CDD" id="cd01734">
    <property type="entry name" value="YlxS_C"/>
    <property type="match status" value="1"/>
</dbReference>
<dbReference type="InterPro" id="IPR028989">
    <property type="entry name" value="RimP_N"/>
</dbReference>
<dbReference type="Gene3D" id="2.30.30.180">
    <property type="entry name" value="Ribosome maturation factor RimP, C-terminal domain"/>
    <property type="match status" value="1"/>
</dbReference>
<keyword evidence="2" id="KW-0690">Ribosome biogenesis</keyword>
<dbReference type="InterPro" id="IPR035956">
    <property type="entry name" value="RimP_N_sf"/>
</dbReference>
<accession>A0A3B0V4J5</accession>
<reference evidence="5" key="1">
    <citation type="submission" date="2018-06" db="EMBL/GenBank/DDBJ databases">
        <authorList>
            <person name="Zhirakovskaya E."/>
        </authorList>
    </citation>
    <scope>NUCLEOTIDE SEQUENCE</scope>
</reference>
<evidence type="ECO:0000256" key="2">
    <source>
        <dbReference type="ARBA" id="ARBA00022517"/>
    </source>
</evidence>
<dbReference type="Pfam" id="PF02576">
    <property type="entry name" value="RimP_N"/>
    <property type="match status" value="1"/>
</dbReference>
<dbReference type="Gene3D" id="3.30.300.70">
    <property type="entry name" value="RimP-like superfamily, N-terminal"/>
    <property type="match status" value="1"/>
</dbReference>
<organism evidence="5">
    <name type="scientific">hydrothermal vent metagenome</name>
    <dbReference type="NCBI Taxonomy" id="652676"/>
    <lineage>
        <taxon>unclassified sequences</taxon>
        <taxon>metagenomes</taxon>
        <taxon>ecological metagenomes</taxon>
    </lineage>
</organism>
<dbReference type="SUPFAM" id="SSF74942">
    <property type="entry name" value="YhbC-like, C-terminal domain"/>
    <property type="match status" value="1"/>
</dbReference>
<dbReference type="InterPro" id="IPR028998">
    <property type="entry name" value="RimP_C"/>
</dbReference>
<gene>
    <name evidence="5" type="ORF">MNBD_DELTA04-1212</name>
</gene>
<dbReference type="PANTHER" id="PTHR33867">
    <property type="entry name" value="RIBOSOME MATURATION FACTOR RIMP"/>
    <property type="match status" value="1"/>
</dbReference>
<dbReference type="HAMAP" id="MF_01077">
    <property type="entry name" value="RimP"/>
    <property type="match status" value="1"/>
</dbReference>
<evidence type="ECO:0000259" key="4">
    <source>
        <dbReference type="Pfam" id="PF17384"/>
    </source>
</evidence>
<evidence type="ECO:0000256" key="1">
    <source>
        <dbReference type="ARBA" id="ARBA00022490"/>
    </source>
</evidence>
<dbReference type="GO" id="GO:0000028">
    <property type="term" value="P:ribosomal small subunit assembly"/>
    <property type="evidence" value="ECO:0007669"/>
    <property type="project" value="TreeGrafter"/>
</dbReference>
<sequence>MRVGTDTIIESIQDYAAPLAADRGLELVDVQFRREGHGWVLRIFIDREEGVTIDDCAGVSRAISAWLDVEDLIEYAYHLEVSSPGLERPLKKREDFERFCGRKARIKLQEPLDGQRVFTGILERVEDDLVVLVVDDRPVSLHFRDIAKARLAL</sequence>
<dbReference type="InterPro" id="IPR003728">
    <property type="entry name" value="Ribosome_maturation_RimP"/>
</dbReference>
<dbReference type="EMBL" id="UOEY01000052">
    <property type="protein sequence ID" value="VAW37881.1"/>
    <property type="molecule type" value="Genomic_DNA"/>
</dbReference>
<dbReference type="SUPFAM" id="SSF75420">
    <property type="entry name" value="YhbC-like, N-terminal domain"/>
    <property type="match status" value="1"/>
</dbReference>
<dbReference type="Pfam" id="PF17384">
    <property type="entry name" value="DUF150_C"/>
    <property type="match status" value="1"/>
</dbReference>
<dbReference type="GO" id="GO:0005829">
    <property type="term" value="C:cytosol"/>
    <property type="evidence" value="ECO:0007669"/>
    <property type="project" value="TreeGrafter"/>
</dbReference>
<feature type="domain" description="Ribosome maturation factor RimP N-terminal" evidence="3">
    <location>
        <begin position="17"/>
        <end position="87"/>
    </location>
</feature>
<proteinExistence type="inferred from homology"/>